<dbReference type="OrthoDB" id="1200671at2"/>
<dbReference type="PANTHER" id="PTHR31389:SF4">
    <property type="entry name" value="LD39211P"/>
    <property type="match status" value="1"/>
</dbReference>
<protein>
    <submittedName>
        <fullName evidence="1">Uncharacterized protein</fullName>
    </submittedName>
</protein>
<organism evidence="1 2">
    <name type="scientific">Polaribacter reichenbachii</name>
    <dbReference type="NCBI Taxonomy" id="996801"/>
    <lineage>
        <taxon>Bacteria</taxon>
        <taxon>Pseudomonadati</taxon>
        <taxon>Bacteroidota</taxon>
        <taxon>Flavobacteriia</taxon>
        <taxon>Flavobacteriales</taxon>
        <taxon>Flavobacteriaceae</taxon>
    </lineage>
</organism>
<dbReference type="Proteomes" id="UP000092612">
    <property type="component" value="Unassembled WGS sequence"/>
</dbReference>
<accession>A0A1B8TQG7</accession>
<name>A0A1B8TQG7_9FLAO</name>
<keyword evidence="2" id="KW-1185">Reference proteome</keyword>
<sequence>MKLLSELRTVVLELRLLFFKSEQELVIVTGSDSSHFKSLYQLLVSLNRYEKNTKVLIYDLGITAQESEILKNDFSNFELRKFDYSKYPSYFNIKINAGEYAWKPVIINDVLNEFKTSVCWLDGGNKVTKPLTLLRKVIEFYGFYSPFSKGKISDWTHPKSLEYLDVLNNKNLLKQKNLNGACVSVDYNNIKARQVIKNWSDSAKTKDCIAPQGSNRQNHRQDQAILSVLIYKHMFDIGKKMTYRKFGFKTHQDID</sequence>
<dbReference type="PANTHER" id="PTHR31389">
    <property type="entry name" value="LD39211P"/>
    <property type="match status" value="1"/>
</dbReference>
<comment type="caution">
    <text evidence="1">The sequence shown here is derived from an EMBL/GenBank/DDBJ whole genome shotgun (WGS) entry which is preliminary data.</text>
</comment>
<proteinExistence type="predicted"/>
<reference evidence="2" key="1">
    <citation type="submission" date="2016-02" db="EMBL/GenBank/DDBJ databases">
        <title>Paenibacillus sp. LPB0068, isolated from Crassostrea gigas.</title>
        <authorList>
            <person name="Shin S.-K."/>
            <person name="Yi H."/>
        </authorList>
    </citation>
    <scope>NUCLEOTIDE SEQUENCE [LARGE SCALE GENOMIC DNA]</scope>
    <source>
        <strain evidence="2">KCTC 23969</strain>
    </source>
</reference>
<dbReference type="RefSeq" id="WP_068364949.1">
    <property type="nucleotide sequence ID" value="NZ_CP019337.1"/>
</dbReference>
<gene>
    <name evidence="1" type="ORF">LPB301_16780</name>
</gene>
<evidence type="ECO:0000313" key="1">
    <source>
        <dbReference type="EMBL" id="OBY61708.1"/>
    </source>
</evidence>
<evidence type="ECO:0000313" key="2">
    <source>
        <dbReference type="Proteomes" id="UP000092612"/>
    </source>
</evidence>
<dbReference type="EMBL" id="LSFL01000042">
    <property type="protein sequence ID" value="OBY61708.1"/>
    <property type="molecule type" value="Genomic_DNA"/>
</dbReference>
<dbReference type="Pfam" id="PF07801">
    <property type="entry name" value="DUF1647"/>
    <property type="match status" value="1"/>
</dbReference>
<dbReference type="InterPro" id="IPR012444">
    <property type="entry name" value="DUF1647"/>
</dbReference>
<dbReference type="AlphaFoldDB" id="A0A1B8TQG7"/>
<dbReference type="KEGG" id="prn:BW723_10980"/>
<dbReference type="STRING" id="996801.BW723_10980"/>